<evidence type="ECO:0000259" key="5">
    <source>
        <dbReference type="PROSITE" id="PS50893"/>
    </source>
</evidence>
<dbReference type="RefSeq" id="WP_028054700.1">
    <property type="nucleotide sequence ID" value="NZ_KE386500.1"/>
</dbReference>
<dbReference type="CDD" id="cd03221">
    <property type="entry name" value="ABCF_EF-3"/>
    <property type="match status" value="2"/>
</dbReference>
<dbReference type="Gene3D" id="3.40.50.300">
    <property type="entry name" value="P-loop containing nucleotide triphosphate hydrolases"/>
    <property type="match status" value="2"/>
</dbReference>
<keyword evidence="4" id="KW-0067">ATP-binding</keyword>
<dbReference type="InterPro" id="IPR017871">
    <property type="entry name" value="ABC_transporter-like_CS"/>
</dbReference>
<reference evidence="6 7" key="1">
    <citation type="journal article" date="2018" name="FEMS Microbiol. Ecol.">
        <title>Co-invading symbiotic mutualists of Medicago polymorpha retain high ancestral diversity and contain diverse accessory genomes.</title>
        <authorList>
            <person name="Porter S.S."/>
            <person name="Faber-Hammond J.J."/>
            <person name="Friesen M.L."/>
        </authorList>
    </citation>
    <scope>NUCLEOTIDE SEQUENCE [LARGE SCALE GENOMIC DNA]</scope>
    <source>
        <strain evidence="6 7">Str16</strain>
    </source>
</reference>
<keyword evidence="2" id="KW-0677">Repeat</keyword>
<comment type="caution">
    <text evidence="6">The sequence shown here is derived from an EMBL/GenBank/DDBJ whole genome shotgun (WGS) entry which is preliminary data.</text>
</comment>
<dbReference type="Pfam" id="PF12848">
    <property type="entry name" value="ABC_tran_Xtn"/>
    <property type="match status" value="1"/>
</dbReference>
<evidence type="ECO:0000256" key="1">
    <source>
        <dbReference type="ARBA" id="ARBA00005417"/>
    </source>
</evidence>
<dbReference type="EMBL" id="NBUC01000106">
    <property type="protein sequence ID" value="PLU00259.1"/>
    <property type="molecule type" value="Genomic_DNA"/>
</dbReference>
<comment type="similarity">
    <text evidence="1">Belongs to the ABC transporter superfamily.</text>
</comment>
<dbReference type="PROSITE" id="PS00211">
    <property type="entry name" value="ABC_TRANSPORTER_1"/>
    <property type="match status" value="2"/>
</dbReference>
<dbReference type="Proteomes" id="UP001190825">
    <property type="component" value="Unassembled WGS sequence"/>
</dbReference>
<evidence type="ECO:0000256" key="2">
    <source>
        <dbReference type="ARBA" id="ARBA00022737"/>
    </source>
</evidence>
<keyword evidence="3" id="KW-0547">Nucleotide-binding</keyword>
<dbReference type="GO" id="GO:0016740">
    <property type="term" value="F:transferase activity"/>
    <property type="evidence" value="ECO:0007669"/>
    <property type="project" value="UniProtKB-KW"/>
</dbReference>
<dbReference type="InterPro" id="IPR027417">
    <property type="entry name" value="P-loop_NTPase"/>
</dbReference>
<evidence type="ECO:0000256" key="4">
    <source>
        <dbReference type="ARBA" id="ARBA00022840"/>
    </source>
</evidence>
<dbReference type="PROSITE" id="PS50893">
    <property type="entry name" value="ABC_TRANSPORTER_2"/>
    <property type="match status" value="2"/>
</dbReference>
<feature type="domain" description="ABC transporter" evidence="5">
    <location>
        <begin position="325"/>
        <end position="539"/>
    </location>
</feature>
<organism evidence="6 7">
    <name type="scientific">Sinorhizobium medicae</name>
    <dbReference type="NCBI Taxonomy" id="110321"/>
    <lineage>
        <taxon>Bacteria</taxon>
        <taxon>Pseudomonadati</taxon>
        <taxon>Pseudomonadota</taxon>
        <taxon>Alphaproteobacteria</taxon>
        <taxon>Hyphomicrobiales</taxon>
        <taxon>Rhizobiaceae</taxon>
        <taxon>Sinorhizobium/Ensifer group</taxon>
        <taxon>Sinorhizobium</taxon>
    </lineage>
</organism>
<accession>A0ABX4TK00</accession>
<sequence>MIRVENISKSNSHRILFIDASAALNRGEKIGLVGPNGAGKTTLFRMITGQEEPDEGQVSVEKGTTIGYFDQDVGEMAGRSAVAEVMEGAGPVSAVAAELRALEAAMSDPDRMDEMDAIIECYGEVQARYEELDGYALEGRAREVLAGLSFSQEMMDGDVGKLSGGWKMRVALARILLMRPDVMLLDEPSNHLDLESLIWLEDFLKGYDGALLMTSHDREFMNRIVTKIIEIDGGALTTYSGDYGFYEEQRALNERQLQAQFERQQAMLAKEIKFIERFRARASHASQVQSRVKKLEKIDRVEPPRRRQTVSFEFLPAPRSGEDVVNLRNVHKAYGSRAIYEGLDFMVRRRERWCIMGVNGAGKSTLLKLATGTTTPDRGSVSLGGSVKLGYFAQHSMDLLDGESTILQWLEDRFPKAGQAPLRALAGCFGFSGDDVEKRCRSLSGGEKARLVMAAMLFDPPNFLVLDEPTNHLDLDTKEMLIQALSAYQGTMLFVSHDRRFLSALSNRVLELTPDGIHQYGGGYSEYVERTGQEAPGLRG</sequence>
<protein>
    <submittedName>
        <fullName evidence="6">Glycosyl transferase family 1</fullName>
    </submittedName>
</protein>
<dbReference type="InterPro" id="IPR003439">
    <property type="entry name" value="ABC_transporter-like_ATP-bd"/>
</dbReference>
<dbReference type="PANTHER" id="PTHR19211:SF14">
    <property type="entry name" value="ATP-BINDING CASSETTE SUB-FAMILY F MEMBER 1"/>
    <property type="match status" value="1"/>
</dbReference>
<dbReference type="SMART" id="SM00382">
    <property type="entry name" value="AAA"/>
    <property type="match status" value="2"/>
</dbReference>
<dbReference type="InterPro" id="IPR050611">
    <property type="entry name" value="ABCF"/>
</dbReference>
<dbReference type="InterPro" id="IPR003593">
    <property type="entry name" value="AAA+_ATPase"/>
</dbReference>
<evidence type="ECO:0000313" key="6">
    <source>
        <dbReference type="EMBL" id="PLU00259.1"/>
    </source>
</evidence>
<gene>
    <name evidence="6" type="ORF">BMJ33_21470</name>
</gene>
<dbReference type="PANTHER" id="PTHR19211">
    <property type="entry name" value="ATP-BINDING TRANSPORT PROTEIN-RELATED"/>
    <property type="match status" value="1"/>
</dbReference>
<proteinExistence type="inferred from homology"/>
<dbReference type="SUPFAM" id="SSF52540">
    <property type="entry name" value="P-loop containing nucleoside triphosphate hydrolases"/>
    <property type="match status" value="2"/>
</dbReference>
<evidence type="ECO:0000313" key="7">
    <source>
        <dbReference type="Proteomes" id="UP001190825"/>
    </source>
</evidence>
<name>A0ABX4TK00_9HYPH</name>
<keyword evidence="7" id="KW-1185">Reference proteome</keyword>
<dbReference type="InterPro" id="IPR032781">
    <property type="entry name" value="ABC_tran_Xtn"/>
</dbReference>
<feature type="domain" description="ABC transporter" evidence="5">
    <location>
        <begin position="2"/>
        <end position="258"/>
    </location>
</feature>
<evidence type="ECO:0000256" key="3">
    <source>
        <dbReference type="ARBA" id="ARBA00022741"/>
    </source>
</evidence>
<keyword evidence="6" id="KW-0808">Transferase</keyword>
<dbReference type="Pfam" id="PF00005">
    <property type="entry name" value="ABC_tran"/>
    <property type="match status" value="2"/>
</dbReference>